<evidence type="ECO:0000256" key="1">
    <source>
        <dbReference type="SAM" id="MobiDB-lite"/>
    </source>
</evidence>
<feature type="signal peptide" evidence="2">
    <location>
        <begin position="1"/>
        <end position="22"/>
    </location>
</feature>
<protein>
    <submittedName>
        <fullName evidence="3">Uncharacterized protein</fullName>
    </submittedName>
</protein>
<dbReference type="KEGG" id="sfol:H3H32_16200"/>
<sequence length="135" mass="14825">MKSIAFLLVGVSILAASGQAFSQDDGQRKPLNNPMYSTGNYKHPGMAASASRWERKTTVAVKTTTPAEGQLANYKHQMPTTQPVGGITAEHVPSNNLADRNYKIQRISEPQNQAANEYYVSKQRKKDSTTIEIGQ</sequence>
<reference evidence="3 4" key="1">
    <citation type="submission" date="2020-07" db="EMBL/GenBank/DDBJ databases">
        <title>Spirosoma foliorum sp. nov., isolated from the leaves on the Nejang mountain Korea, Republic of.</title>
        <authorList>
            <person name="Ho H."/>
            <person name="Lee Y.-J."/>
            <person name="Nurcahyanto D.-A."/>
            <person name="Kim S.-G."/>
        </authorList>
    </citation>
    <scope>NUCLEOTIDE SEQUENCE [LARGE SCALE GENOMIC DNA]</scope>
    <source>
        <strain evidence="3 4">PL0136</strain>
    </source>
</reference>
<dbReference type="AlphaFoldDB" id="A0A7G5H5C0"/>
<gene>
    <name evidence="3" type="ORF">H3H32_16200</name>
</gene>
<keyword evidence="4" id="KW-1185">Reference proteome</keyword>
<dbReference type="Proteomes" id="UP000515369">
    <property type="component" value="Chromosome"/>
</dbReference>
<evidence type="ECO:0000313" key="4">
    <source>
        <dbReference type="Proteomes" id="UP000515369"/>
    </source>
</evidence>
<feature type="region of interest" description="Disordered" evidence="1">
    <location>
        <begin position="21"/>
        <end position="53"/>
    </location>
</feature>
<accession>A0A7G5H5C0</accession>
<feature type="region of interest" description="Disordered" evidence="1">
    <location>
        <begin position="107"/>
        <end position="135"/>
    </location>
</feature>
<name>A0A7G5H5C0_9BACT</name>
<feature type="chain" id="PRO_5028917261" evidence="2">
    <location>
        <begin position="23"/>
        <end position="135"/>
    </location>
</feature>
<organism evidence="3 4">
    <name type="scientific">Spirosoma foliorum</name>
    <dbReference type="NCBI Taxonomy" id="2710596"/>
    <lineage>
        <taxon>Bacteria</taxon>
        <taxon>Pseudomonadati</taxon>
        <taxon>Bacteroidota</taxon>
        <taxon>Cytophagia</taxon>
        <taxon>Cytophagales</taxon>
        <taxon>Cytophagaceae</taxon>
        <taxon>Spirosoma</taxon>
    </lineage>
</organism>
<evidence type="ECO:0000313" key="3">
    <source>
        <dbReference type="EMBL" id="QMW06312.1"/>
    </source>
</evidence>
<proteinExistence type="predicted"/>
<dbReference type="EMBL" id="CP059732">
    <property type="protein sequence ID" value="QMW06312.1"/>
    <property type="molecule type" value="Genomic_DNA"/>
</dbReference>
<keyword evidence="2" id="KW-0732">Signal</keyword>
<dbReference type="RefSeq" id="WP_182463681.1">
    <property type="nucleotide sequence ID" value="NZ_CP059732.1"/>
</dbReference>
<evidence type="ECO:0000256" key="2">
    <source>
        <dbReference type="SAM" id="SignalP"/>
    </source>
</evidence>